<keyword evidence="2 3" id="KW-0028">Amino-acid biosynthesis</keyword>
<dbReference type="GO" id="GO:0004106">
    <property type="term" value="F:chorismate mutase activity"/>
    <property type="evidence" value="ECO:0007669"/>
    <property type="project" value="UniProtKB-UniRule"/>
</dbReference>
<dbReference type="NCBIfam" id="TIGR01796">
    <property type="entry name" value="CM_mono_aroH"/>
    <property type="match status" value="1"/>
</dbReference>
<protein>
    <recommendedName>
        <fullName evidence="1 3">chorismate mutase</fullName>
        <ecNumber evidence="1 3">5.4.99.5</ecNumber>
    </recommendedName>
</protein>
<dbReference type="GO" id="GO:0008652">
    <property type="term" value="P:amino acid biosynthetic process"/>
    <property type="evidence" value="ECO:0007669"/>
    <property type="project" value="UniProtKB-UniRule"/>
</dbReference>
<evidence type="ECO:0000256" key="2">
    <source>
        <dbReference type="PIRSR" id="PIRSR005965-1"/>
    </source>
</evidence>
<name>A0A9E6XWN8_9ACTN</name>
<evidence type="ECO:0000313" key="5">
    <source>
        <dbReference type="Proteomes" id="UP001162834"/>
    </source>
</evidence>
<proteinExistence type="predicted"/>
<evidence type="ECO:0000313" key="4">
    <source>
        <dbReference type="EMBL" id="UGS35793.1"/>
    </source>
</evidence>
<dbReference type="RefSeq" id="WP_259315475.1">
    <property type="nucleotide sequence ID" value="NZ_CP087164.1"/>
</dbReference>
<reference evidence="4" key="1">
    <citation type="journal article" date="2022" name="Int. J. Syst. Evol. Microbiol.">
        <title>Pseudomonas aegrilactucae sp. nov. and Pseudomonas morbosilactucae sp. nov., pathogens causing bacterial rot of lettuce in Japan.</title>
        <authorList>
            <person name="Sawada H."/>
            <person name="Fujikawa T."/>
            <person name="Satou M."/>
        </authorList>
    </citation>
    <scope>NUCLEOTIDE SEQUENCE</scope>
    <source>
        <strain evidence="4">0166_1</strain>
    </source>
</reference>
<dbReference type="EC" id="5.4.99.5" evidence="1 3"/>
<gene>
    <name evidence="4" type="primary">aroH</name>
    <name evidence="4" type="ORF">DSM104329_02188</name>
</gene>
<dbReference type="PROSITE" id="PS51167">
    <property type="entry name" value="CHORISMATE_MUT_1"/>
    <property type="match status" value="1"/>
</dbReference>
<dbReference type="PIRSF" id="PIRSF005965">
    <property type="entry name" value="Chor_mut_AroH"/>
    <property type="match status" value="1"/>
</dbReference>
<dbReference type="Pfam" id="PF07736">
    <property type="entry name" value="CM_1"/>
    <property type="match status" value="1"/>
</dbReference>
<dbReference type="PANTHER" id="PTHR21164">
    <property type="entry name" value="CHORISMATE MUTASE"/>
    <property type="match status" value="1"/>
</dbReference>
<feature type="binding site" evidence="2">
    <location>
        <position position="106"/>
    </location>
    <ligand>
        <name>prephenate</name>
        <dbReference type="ChEBI" id="CHEBI:29934"/>
    </ligand>
</feature>
<sequence>MRLFALRGATTVDANEADRILAATTELMHEVLERNALRPDDVVSCIFTVTDDLDAAFPATAARHMGFERVPLICTREIPVPGSLPLVIRLLMHFHAAEDHDPQHVYLHDARSLRADLDAAQ</sequence>
<keyword evidence="5" id="KW-1185">Reference proteome</keyword>
<evidence type="ECO:0000256" key="1">
    <source>
        <dbReference type="NCBIfam" id="TIGR01796"/>
    </source>
</evidence>
<dbReference type="CDD" id="cd02185">
    <property type="entry name" value="AroH"/>
    <property type="match status" value="1"/>
</dbReference>
<dbReference type="InterPro" id="IPR008243">
    <property type="entry name" value="Chorismate_mutase_AroH"/>
</dbReference>
<dbReference type="KEGG" id="sbae:DSM104329_02188"/>
<accession>A0A9E6XWN8</accession>
<dbReference type="Proteomes" id="UP001162834">
    <property type="component" value="Chromosome"/>
</dbReference>
<dbReference type="PANTHER" id="PTHR21164:SF0">
    <property type="entry name" value="CHORISMATE MUTASE AROH"/>
    <property type="match status" value="1"/>
</dbReference>
<dbReference type="InterPro" id="IPR035959">
    <property type="entry name" value="RutC-like_sf"/>
</dbReference>
<organism evidence="4 5">
    <name type="scientific">Capillimicrobium parvum</name>
    <dbReference type="NCBI Taxonomy" id="2884022"/>
    <lineage>
        <taxon>Bacteria</taxon>
        <taxon>Bacillati</taxon>
        <taxon>Actinomycetota</taxon>
        <taxon>Thermoleophilia</taxon>
        <taxon>Solirubrobacterales</taxon>
        <taxon>Capillimicrobiaceae</taxon>
        <taxon>Capillimicrobium</taxon>
    </lineage>
</organism>
<feature type="binding site" evidence="2">
    <location>
        <position position="7"/>
    </location>
    <ligand>
        <name>prephenate</name>
        <dbReference type="ChEBI" id="CHEBI:29934"/>
    </ligand>
</feature>
<feature type="binding site" evidence="2">
    <location>
        <position position="89"/>
    </location>
    <ligand>
        <name>prephenate</name>
        <dbReference type="ChEBI" id="CHEBI:29934"/>
    </ligand>
</feature>
<dbReference type="GO" id="GO:0046417">
    <property type="term" value="P:chorismate metabolic process"/>
    <property type="evidence" value="ECO:0007669"/>
    <property type="project" value="TreeGrafter"/>
</dbReference>
<keyword evidence="3 4" id="KW-0413">Isomerase</keyword>
<evidence type="ECO:0000256" key="3">
    <source>
        <dbReference type="PROSITE-ProRule" id="PRU00514"/>
    </source>
</evidence>
<dbReference type="AlphaFoldDB" id="A0A9E6XWN8"/>
<comment type="catalytic activity">
    <reaction evidence="3">
        <text>chorismate = prephenate</text>
        <dbReference type="Rhea" id="RHEA:13897"/>
        <dbReference type="ChEBI" id="CHEBI:29748"/>
        <dbReference type="ChEBI" id="CHEBI:29934"/>
        <dbReference type="EC" id="5.4.99.5"/>
    </reaction>
</comment>
<dbReference type="GO" id="GO:0009073">
    <property type="term" value="P:aromatic amino acid family biosynthetic process"/>
    <property type="evidence" value="ECO:0007669"/>
    <property type="project" value="UniProtKB-UniRule"/>
</dbReference>
<dbReference type="SUPFAM" id="SSF55298">
    <property type="entry name" value="YjgF-like"/>
    <property type="match status" value="1"/>
</dbReference>
<keyword evidence="2 3" id="KW-0057">Aromatic amino acid biosynthesis</keyword>
<dbReference type="EMBL" id="CP087164">
    <property type="protein sequence ID" value="UGS35793.1"/>
    <property type="molecule type" value="Genomic_DNA"/>
</dbReference>
<dbReference type="Gene3D" id="3.30.1330.40">
    <property type="entry name" value="RutC-like"/>
    <property type="match status" value="1"/>
</dbReference>